<evidence type="ECO:0000256" key="1">
    <source>
        <dbReference type="ARBA" id="ARBA00009175"/>
    </source>
</evidence>
<dbReference type="InterPro" id="IPR005950">
    <property type="entry name" value="ModA"/>
</dbReference>
<gene>
    <name evidence="7" type="primary">modA</name>
    <name evidence="7" type="ORF">HRJ53_13965</name>
</gene>
<dbReference type="SUPFAM" id="SSF53850">
    <property type="entry name" value="Periplasmic binding protein-like II"/>
    <property type="match status" value="1"/>
</dbReference>
<protein>
    <submittedName>
        <fullName evidence="7">Molybdate ABC transporter substrate-binding protein</fullName>
    </submittedName>
</protein>
<dbReference type="InterPro" id="IPR050682">
    <property type="entry name" value="ModA/WtpA"/>
</dbReference>
<comment type="subunit">
    <text evidence="5">The complex is composed of two ATP-binding proteins (ModC), two transmembrane proteins (ModB) and a solute-binding protein (ModA).</text>
</comment>
<dbReference type="NCBIfam" id="TIGR01256">
    <property type="entry name" value="modA"/>
    <property type="match status" value="1"/>
</dbReference>
<keyword evidence="8" id="KW-1185">Reference proteome</keyword>
<dbReference type="FunFam" id="3.40.190.10:FF:000035">
    <property type="entry name" value="Molybdate ABC transporter substrate-binding protein"/>
    <property type="match status" value="1"/>
</dbReference>
<comment type="similarity">
    <text evidence="1">Belongs to the bacterial solute-binding protein ModA family.</text>
</comment>
<dbReference type="Pfam" id="PF13531">
    <property type="entry name" value="SBP_bac_11"/>
    <property type="match status" value="1"/>
</dbReference>
<evidence type="ECO:0000256" key="4">
    <source>
        <dbReference type="ARBA" id="ARBA00022729"/>
    </source>
</evidence>
<feature type="binding site" evidence="6">
    <location>
        <position position="53"/>
    </location>
    <ligand>
        <name>molybdate</name>
        <dbReference type="ChEBI" id="CHEBI:36264"/>
    </ligand>
</feature>
<keyword evidence="4" id="KW-0732">Signal</keyword>
<proteinExistence type="inferred from homology"/>
<sequence length="242" mass="26157">MTCLWGAACRARPGPSVLSVAAAADLRFALDELASEFRGAHRDVDLRIAYGSSGDFFAQIQNQAPFDLFLSADIEYPRRLLRERIGVPDSLFVYAVGRIAVWVPSASMLDPATALESPALRHISIANPQHAPYGRAAEAALRSLGLYDRVGNKLVFGENVSQALEFIQSGAAETGIVALSLVLAPPVRGQGRYWEVPLAAYPKMEQGGVILKDTPAARQFRSWMLSPAGARVLQEYGFSLPG</sequence>
<reference evidence="7" key="1">
    <citation type="submission" date="2020-06" db="EMBL/GenBank/DDBJ databases">
        <title>Legume-microbial interactions unlock mineral nutrients during tropical forest succession.</title>
        <authorList>
            <person name="Epihov D.Z."/>
        </authorList>
    </citation>
    <scope>NUCLEOTIDE SEQUENCE [LARGE SCALE GENOMIC DNA]</scope>
    <source>
        <strain evidence="7">Pan2503</strain>
    </source>
</reference>
<dbReference type="CDD" id="cd13539">
    <property type="entry name" value="PBP2_AvModA"/>
    <property type="match status" value="1"/>
</dbReference>
<evidence type="ECO:0000256" key="6">
    <source>
        <dbReference type="PIRSR" id="PIRSR004846-1"/>
    </source>
</evidence>
<dbReference type="GO" id="GO:0046872">
    <property type="term" value="F:metal ion binding"/>
    <property type="evidence" value="ECO:0007669"/>
    <property type="project" value="UniProtKB-KW"/>
</dbReference>
<feature type="binding site" evidence="6">
    <location>
        <position position="160"/>
    </location>
    <ligand>
        <name>molybdate</name>
        <dbReference type="ChEBI" id="CHEBI:36264"/>
    </ligand>
</feature>
<dbReference type="Proteomes" id="UP000567293">
    <property type="component" value="Unassembled WGS sequence"/>
</dbReference>
<accession>A0A7V8NRF9</accession>
<dbReference type="InterPro" id="IPR044084">
    <property type="entry name" value="AvModA-like_subst-bd"/>
</dbReference>
<dbReference type="GO" id="GO:0030973">
    <property type="term" value="F:molybdate ion binding"/>
    <property type="evidence" value="ECO:0007669"/>
    <property type="project" value="InterPro"/>
</dbReference>
<name>A0A7V8NRF9_9BACT</name>
<dbReference type="Gene3D" id="3.40.190.10">
    <property type="entry name" value="Periplasmic binding protein-like II"/>
    <property type="match status" value="2"/>
</dbReference>
<keyword evidence="2 6" id="KW-0500">Molybdenum</keyword>
<dbReference type="EMBL" id="JACDQQ010001352">
    <property type="protein sequence ID" value="MBA0086090.1"/>
    <property type="molecule type" value="Genomic_DNA"/>
</dbReference>
<evidence type="ECO:0000256" key="3">
    <source>
        <dbReference type="ARBA" id="ARBA00022723"/>
    </source>
</evidence>
<evidence type="ECO:0000313" key="7">
    <source>
        <dbReference type="EMBL" id="MBA0086090.1"/>
    </source>
</evidence>
<evidence type="ECO:0000256" key="2">
    <source>
        <dbReference type="ARBA" id="ARBA00022505"/>
    </source>
</evidence>
<comment type="caution">
    <text evidence="7">The sequence shown here is derived from an EMBL/GenBank/DDBJ whole genome shotgun (WGS) entry which is preliminary data.</text>
</comment>
<evidence type="ECO:0000256" key="5">
    <source>
        <dbReference type="ARBA" id="ARBA00062515"/>
    </source>
</evidence>
<dbReference type="GO" id="GO:1901359">
    <property type="term" value="F:tungstate binding"/>
    <property type="evidence" value="ECO:0007669"/>
    <property type="project" value="UniProtKB-ARBA"/>
</dbReference>
<evidence type="ECO:0000313" key="8">
    <source>
        <dbReference type="Proteomes" id="UP000567293"/>
    </source>
</evidence>
<dbReference type="PIRSF" id="PIRSF004846">
    <property type="entry name" value="ModA"/>
    <property type="match status" value="1"/>
</dbReference>
<organism evidence="7 8">
    <name type="scientific">Candidatus Acidiferrum panamense</name>
    <dbReference type="NCBI Taxonomy" id="2741543"/>
    <lineage>
        <taxon>Bacteria</taxon>
        <taxon>Pseudomonadati</taxon>
        <taxon>Acidobacteriota</taxon>
        <taxon>Terriglobia</taxon>
        <taxon>Candidatus Acidiferrales</taxon>
        <taxon>Candidatus Acidiferrum</taxon>
    </lineage>
</organism>
<dbReference type="AlphaFoldDB" id="A0A7V8NRF9"/>
<dbReference type="GO" id="GO:0015689">
    <property type="term" value="P:molybdate ion transport"/>
    <property type="evidence" value="ECO:0007669"/>
    <property type="project" value="InterPro"/>
</dbReference>
<dbReference type="PANTHER" id="PTHR30632:SF14">
    <property type="entry name" value="TUNGSTATE_MOLYBDATE_CHROMATE-BINDING PROTEIN MODA"/>
    <property type="match status" value="1"/>
</dbReference>
<keyword evidence="3 6" id="KW-0479">Metal-binding</keyword>
<dbReference type="PANTHER" id="PTHR30632">
    <property type="entry name" value="MOLYBDATE-BINDING PERIPLASMIC PROTEIN"/>
    <property type="match status" value="1"/>
</dbReference>